<dbReference type="EMBL" id="QEKI01000001">
    <property type="protein sequence ID" value="PVY43646.1"/>
    <property type="molecule type" value="Genomic_DNA"/>
</dbReference>
<proteinExistence type="predicted"/>
<dbReference type="OrthoDB" id="1098513at2"/>
<dbReference type="AlphaFoldDB" id="A0A2U1B4M9"/>
<dbReference type="InterPro" id="IPR010982">
    <property type="entry name" value="Lambda_DNA-bd_dom_sf"/>
</dbReference>
<dbReference type="CDD" id="cd00093">
    <property type="entry name" value="HTH_XRE"/>
    <property type="match status" value="1"/>
</dbReference>
<keyword evidence="3" id="KW-1185">Reference proteome</keyword>
<dbReference type="Proteomes" id="UP000245466">
    <property type="component" value="Unassembled WGS sequence"/>
</dbReference>
<evidence type="ECO:0000259" key="1">
    <source>
        <dbReference type="PROSITE" id="PS50943"/>
    </source>
</evidence>
<evidence type="ECO:0000313" key="3">
    <source>
        <dbReference type="Proteomes" id="UP000245466"/>
    </source>
</evidence>
<dbReference type="Gene3D" id="1.10.260.40">
    <property type="entry name" value="lambda repressor-like DNA-binding domains"/>
    <property type="match status" value="1"/>
</dbReference>
<dbReference type="PROSITE" id="PS50943">
    <property type="entry name" value="HTH_CROC1"/>
    <property type="match status" value="1"/>
</dbReference>
<feature type="domain" description="HTH cro/C1-type" evidence="1">
    <location>
        <begin position="17"/>
        <end position="75"/>
    </location>
</feature>
<organism evidence="2 3">
    <name type="scientific">Pontibacter virosus</name>
    <dbReference type="NCBI Taxonomy" id="1765052"/>
    <lineage>
        <taxon>Bacteria</taxon>
        <taxon>Pseudomonadati</taxon>
        <taxon>Bacteroidota</taxon>
        <taxon>Cytophagia</taxon>
        <taxon>Cytophagales</taxon>
        <taxon>Hymenobacteraceae</taxon>
        <taxon>Pontibacter</taxon>
    </lineage>
</organism>
<sequence length="167" mass="18842">MEDIKISPTAQYIIDAVRRLRLEAGITQRELSNIISPSSDLSIVSNIESVKRSNKYTDHQLNLIANYFGCTVYDFYPANILDDTPQVKTRVTIPKGLGPTGIINALLEEGKFFSVPQTIRETTDYCNEYYKESRPVTDYTAILERAVEKGGLKKVELDSGNVQYQQV</sequence>
<accession>A0A2U1B4M9</accession>
<dbReference type="RefSeq" id="WP_116541337.1">
    <property type="nucleotide sequence ID" value="NZ_QEKI01000001.1"/>
</dbReference>
<gene>
    <name evidence="2" type="ORF">C8E01_1012</name>
</gene>
<dbReference type="SUPFAM" id="SSF47413">
    <property type="entry name" value="lambda repressor-like DNA-binding domains"/>
    <property type="match status" value="1"/>
</dbReference>
<evidence type="ECO:0000313" key="2">
    <source>
        <dbReference type="EMBL" id="PVY43646.1"/>
    </source>
</evidence>
<protein>
    <recommendedName>
        <fullName evidence="1">HTH cro/C1-type domain-containing protein</fullName>
    </recommendedName>
</protein>
<comment type="caution">
    <text evidence="2">The sequence shown here is derived from an EMBL/GenBank/DDBJ whole genome shotgun (WGS) entry which is preliminary data.</text>
</comment>
<reference evidence="2 3" key="1">
    <citation type="submission" date="2018-04" db="EMBL/GenBank/DDBJ databases">
        <title>Genomic Encyclopedia of Type Strains, Phase IV (KMG-IV): sequencing the most valuable type-strain genomes for metagenomic binning, comparative biology and taxonomic classification.</title>
        <authorList>
            <person name="Goeker M."/>
        </authorList>
    </citation>
    <scope>NUCLEOTIDE SEQUENCE [LARGE SCALE GENOMIC DNA]</scope>
    <source>
        <strain evidence="2 3">DSM 100231</strain>
    </source>
</reference>
<dbReference type="InterPro" id="IPR001387">
    <property type="entry name" value="Cro/C1-type_HTH"/>
</dbReference>
<name>A0A2U1B4M9_9BACT</name>
<dbReference type="GO" id="GO:0003677">
    <property type="term" value="F:DNA binding"/>
    <property type="evidence" value="ECO:0007669"/>
    <property type="project" value="InterPro"/>
</dbReference>